<keyword evidence="6" id="KW-0997">Cell inner membrane</keyword>
<gene>
    <name evidence="9" type="primary">rsxG</name>
    <name evidence="6" type="synonym">rnfG</name>
    <name evidence="9" type="ORF">IWH25_10895</name>
</gene>
<dbReference type="InterPro" id="IPR007329">
    <property type="entry name" value="FMN-bd"/>
</dbReference>
<comment type="similarity">
    <text evidence="6">Belongs to the RnfG family.</text>
</comment>
<evidence type="ECO:0000256" key="3">
    <source>
        <dbReference type="ARBA" id="ARBA00022630"/>
    </source>
</evidence>
<dbReference type="PANTHER" id="PTHR36118:SF1">
    <property type="entry name" value="ION-TRANSLOCATING OXIDOREDUCTASE COMPLEX SUBUNIT G"/>
    <property type="match status" value="1"/>
</dbReference>
<keyword evidence="6" id="KW-1003">Cell membrane</keyword>
<evidence type="ECO:0000256" key="6">
    <source>
        <dbReference type="HAMAP-Rule" id="MF_00479"/>
    </source>
</evidence>
<dbReference type="RefSeq" id="WP_338022661.1">
    <property type="nucleotide sequence ID" value="NZ_CP064781.1"/>
</dbReference>
<dbReference type="KEGG" id="ares:IWH25_10895"/>
<comment type="subcellular location">
    <subcellularLocation>
        <location evidence="6">Cell inner membrane</location>
        <topology evidence="6">Single-pass membrane protein</topology>
    </subcellularLocation>
</comment>
<keyword evidence="3 6" id="KW-0285">Flavoprotein</keyword>
<proteinExistence type="inferred from homology"/>
<evidence type="ECO:0000256" key="2">
    <source>
        <dbReference type="ARBA" id="ARBA00022553"/>
    </source>
</evidence>
<dbReference type="EC" id="7.-.-.-" evidence="6"/>
<dbReference type="NCBIfam" id="NF002519">
    <property type="entry name" value="PRK01908.1"/>
    <property type="match status" value="1"/>
</dbReference>
<evidence type="ECO:0000256" key="4">
    <source>
        <dbReference type="ARBA" id="ARBA00022643"/>
    </source>
</evidence>
<evidence type="ECO:0000256" key="1">
    <source>
        <dbReference type="ARBA" id="ARBA00022448"/>
    </source>
</evidence>
<evidence type="ECO:0000256" key="7">
    <source>
        <dbReference type="SAM" id="Phobius"/>
    </source>
</evidence>
<keyword evidence="5 6" id="KW-0249">Electron transport</keyword>
<dbReference type="EMBL" id="CP064781">
    <property type="protein sequence ID" value="QRJ62302.1"/>
    <property type="molecule type" value="Genomic_DNA"/>
</dbReference>
<comment type="subunit">
    <text evidence="6">The complex is composed of six subunits: RnfA, RnfB, RnfC, RnfD, RnfE and RnfG.</text>
</comment>
<dbReference type="SMART" id="SM00900">
    <property type="entry name" value="FMN_bind"/>
    <property type="match status" value="1"/>
</dbReference>
<dbReference type="AlphaFoldDB" id="A0A974SMB8"/>
<reference evidence="9" key="1">
    <citation type="submission" date="2020-11" db="EMBL/GenBank/DDBJ databases">
        <title>Azospira restricta DSM 18626 genome sequence.</title>
        <authorList>
            <person name="Moe W.M."/>
        </authorList>
    </citation>
    <scope>NUCLEOTIDE SEQUENCE</scope>
    <source>
        <strain evidence="9">DSM 18626</strain>
    </source>
</reference>
<dbReference type="GO" id="GO:0010181">
    <property type="term" value="F:FMN binding"/>
    <property type="evidence" value="ECO:0007669"/>
    <property type="project" value="InterPro"/>
</dbReference>
<keyword evidence="6 7" id="KW-0812">Transmembrane</keyword>
<feature type="modified residue" description="FMN phosphoryl threonine" evidence="6">
    <location>
        <position position="188"/>
    </location>
</feature>
<keyword evidence="6 7" id="KW-0472">Membrane</keyword>
<dbReference type="NCBIfam" id="TIGR01947">
    <property type="entry name" value="rnfG"/>
    <property type="match status" value="1"/>
</dbReference>
<feature type="transmembrane region" description="Helical" evidence="7">
    <location>
        <begin position="12"/>
        <end position="36"/>
    </location>
</feature>
<evidence type="ECO:0000313" key="10">
    <source>
        <dbReference type="Proteomes" id="UP000663444"/>
    </source>
</evidence>
<dbReference type="HAMAP" id="MF_00479">
    <property type="entry name" value="RsxG_RnfG"/>
    <property type="match status" value="1"/>
</dbReference>
<evidence type="ECO:0000259" key="8">
    <source>
        <dbReference type="SMART" id="SM00900"/>
    </source>
</evidence>
<keyword evidence="10" id="KW-1185">Reference proteome</keyword>
<dbReference type="Proteomes" id="UP000663444">
    <property type="component" value="Chromosome"/>
</dbReference>
<sequence length="216" mass="23375">MKRHEPTAAAMAVRTAVILFVFVIIFTGVLAGAYLWTKPALEASAAEEKMKLIDEVLPRSAYDNELLKDTLTLPASPLLGSDGETVAYRATKGGRPVAVVLEAAAPDGYSGRIRLLVAIAVDGAVSGVRVTQHKETPGLGDYIEPKKDKNKARPWITQFDGLSYAAVTDKDWKVKKDGGRFDFVAGATVTPRAVVKAVRKATRYVAENQNRLYASK</sequence>
<dbReference type="PIRSF" id="PIRSF006091">
    <property type="entry name" value="E_trnsport_RnfG"/>
    <property type="match status" value="1"/>
</dbReference>
<comment type="function">
    <text evidence="6">Part of a membrane-bound complex that couples electron transfer with translocation of ions across the membrane.</text>
</comment>
<keyword evidence="2 6" id="KW-0597">Phosphoprotein</keyword>
<evidence type="ECO:0000256" key="5">
    <source>
        <dbReference type="ARBA" id="ARBA00022982"/>
    </source>
</evidence>
<accession>A0A974SMB8</accession>
<dbReference type="GO" id="GO:0009055">
    <property type="term" value="F:electron transfer activity"/>
    <property type="evidence" value="ECO:0007669"/>
    <property type="project" value="InterPro"/>
</dbReference>
<protein>
    <recommendedName>
        <fullName evidence="6">Ion-translocating oxidoreductase complex subunit G</fullName>
        <ecNumber evidence="6">7.-.-.-</ecNumber>
    </recommendedName>
    <alternativeName>
        <fullName evidence="6">Rnf electron transport complex subunit G</fullName>
    </alternativeName>
</protein>
<dbReference type="InterPro" id="IPR010209">
    <property type="entry name" value="Ion_transpt_RnfG/RsxG"/>
</dbReference>
<keyword evidence="6" id="KW-1278">Translocase</keyword>
<keyword evidence="6 7" id="KW-1133">Transmembrane helix</keyword>
<dbReference type="Gene3D" id="3.90.1010.20">
    <property type="match status" value="1"/>
</dbReference>
<dbReference type="Pfam" id="PF04205">
    <property type="entry name" value="FMN_bind"/>
    <property type="match status" value="1"/>
</dbReference>
<dbReference type="GO" id="GO:0005886">
    <property type="term" value="C:plasma membrane"/>
    <property type="evidence" value="ECO:0007669"/>
    <property type="project" value="UniProtKB-SubCell"/>
</dbReference>
<feature type="domain" description="FMN-binding" evidence="8">
    <location>
        <begin position="108"/>
        <end position="205"/>
    </location>
</feature>
<evidence type="ECO:0000313" key="9">
    <source>
        <dbReference type="EMBL" id="QRJ62302.1"/>
    </source>
</evidence>
<organism evidence="9 10">
    <name type="scientific">Azospira restricta</name>
    <dbReference type="NCBI Taxonomy" id="404405"/>
    <lineage>
        <taxon>Bacteria</taxon>
        <taxon>Pseudomonadati</taxon>
        <taxon>Pseudomonadota</taxon>
        <taxon>Betaproteobacteria</taxon>
        <taxon>Rhodocyclales</taxon>
        <taxon>Rhodocyclaceae</taxon>
        <taxon>Azospira</taxon>
    </lineage>
</organism>
<comment type="cofactor">
    <cofactor evidence="6">
        <name>FMN</name>
        <dbReference type="ChEBI" id="CHEBI:58210"/>
    </cofactor>
</comment>
<dbReference type="PANTHER" id="PTHR36118">
    <property type="entry name" value="ION-TRANSLOCATING OXIDOREDUCTASE COMPLEX SUBUNIT G"/>
    <property type="match status" value="1"/>
</dbReference>
<dbReference type="GO" id="GO:0022900">
    <property type="term" value="P:electron transport chain"/>
    <property type="evidence" value="ECO:0007669"/>
    <property type="project" value="UniProtKB-UniRule"/>
</dbReference>
<name>A0A974SMB8_9RHOO</name>
<keyword evidence="1 6" id="KW-0813">Transport</keyword>
<keyword evidence="4 6" id="KW-0288">FMN</keyword>